<reference evidence="2 3" key="1">
    <citation type="submission" date="2018-06" db="EMBL/GenBank/DDBJ databases">
        <title>Genomic Encyclopedia of Type Strains, Phase IV (KMG-IV): sequencing the most valuable type-strain genomes for metagenomic binning, comparative biology and taxonomic classification.</title>
        <authorList>
            <person name="Goeker M."/>
        </authorList>
    </citation>
    <scope>NUCLEOTIDE SEQUENCE [LARGE SCALE GENOMIC DNA]</scope>
    <source>
        <strain evidence="2 3">DSM 15140</strain>
    </source>
</reference>
<comment type="caution">
    <text evidence="2">The sequence shown here is derived from an EMBL/GenBank/DDBJ whole genome shotgun (WGS) entry which is preliminary data.</text>
</comment>
<dbReference type="Pfam" id="PF03829">
    <property type="entry name" value="PTSIIA_gutA"/>
    <property type="match status" value="1"/>
</dbReference>
<evidence type="ECO:0000313" key="2">
    <source>
        <dbReference type="EMBL" id="RBP00649.1"/>
    </source>
</evidence>
<dbReference type="GO" id="GO:0005737">
    <property type="term" value="C:cytoplasm"/>
    <property type="evidence" value="ECO:0007669"/>
    <property type="project" value="InterPro"/>
</dbReference>
<dbReference type="GO" id="GO:0008982">
    <property type="term" value="F:protein-N(PI)-phosphohistidine-sugar phosphotransferase activity"/>
    <property type="evidence" value="ECO:0007669"/>
    <property type="project" value="InterPro"/>
</dbReference>
<accession>A0A366EGU3</accession>
<dbReference type="PANTHER" id="PTHR40398:SF1">
    <property type="entry name" value="PTS SYSTEM GLUCITOL_SORBITOL-SPECIFIC EIIA COMPONENT"/>
    <property type="match status" value="1"/>
</dbReference>
<gene>
    <name evidence="2" type="ORF">DES48_102414</name>
</gene>
<dbReference type="EMBL" id="QNRI01000002">
    <property type="protein sequence ID" value="RBP00649.1"/>
    <property type="molecule type" value="Genomic_DNA"/>
</dbReference>
<name>A0A366EGU3_9BACI</name>
<dbReference type="Proteomes" id="UP000252254">
    <property type="component" value="Unassembled WGS sequence"/>
</dbReference>
<dbReference type="GO" id="GO:0009401">
    <property type="term" value="P:phosphoenolpyruvate-dependent sugar phosphotransferase system"/>
    <property type="evidence" value="ECO:0007669"/>
    <property type="project" value="InterPro"/>
</dbReference>
<dbReference type="RefSeq" id="WP_113867482.1">
    <property type="nucleotide sequence ID" value="NZ_BAABQN010000002.1"/>
</dbReference>
<dbReference type="AlphaFoldDB" id="A0A366EGU3"/>
<feature type="modified residue" description="Phosphohistidine; by HPr" evidence="1">
    <location>
        <position position="40"/>
    </location>
</feature>
<evidence type="ECO:0000313" key="3">
    <source>
        <dbReference type="Proteomes" id="UP000252254"/>
    </source>
</evidence>
<dbReference type="PROSITE" id="PS51097">
    <property type="entry name" value="PTS_EIIA_TYPE_5"/>
    <property type="match status" value="1"/>
</dbReference>
<organism evidence="2 3">
    <name type="scientific">Paraliobacillus ryukyuensis</name>
    <dbReference type="NCBI Taxonomy" id="200904"/>
    <lineage>
        <taxon>Bacteria</taxon>
        <taxon>Bacillati</taxon>
        <taxon>Bacillota</taxon>
        <taxon>Bacilli</taxon>
        <taxon>Bacillales</taxon>
        <taxon>Bacillaceae</taxon>
        <taxon>Paraliobacillus</taxon>
    </lineage>
</organism>
<keyword evidence="3" id="KW-1185">Reference proteome</keyword>
<dbReference type="SUPFAM" id="SSF141530">
    <property type="entry name" value="PTSIIA/GutA-like"/>
    <property type="match status" value="1"/>
</dbReference>
<dbReference type="InterPro" id="IPR004716">
    <property type="entry name" value="PTS_IIA_glucitol/sorbitol-sp"/>
</dbReference>
<dbReference type="GO" id="GO:0016301">
    <property type="term" value="F:kinase activity"/>
    <property type="evidence" value="ECO:0007669"/>
    <property type="project" value="TreeGrafter"/>
</dbReference>
<dbReference type="InterPro" id="IPR036665">
    <property type="entry name" value="PTS_IIA_glucitol/sorbitol_sf"/>
</dbReference>
<dbReference type="PANTHER" id="PTHR40398">
    <property type="entry name" value="PTS SYSTEM GLUCITOL/SORBITOL-SPECIFIC EIIA COMPONENT"/>
    <property type="match status" value="1"/>
</dbReference>
<dbReference type="Gene3D" id="2.40.33.40">
    <property type="entry name" value="Phosphotransferase system, glucitol/sorbitol-specific IIA component"/>
    <property type="match status" value="1"/>
</dbReference>
<dbReference type="OrthoDB" id="7065254at2"/>
<proteinExistence type="predicted"/>
<protein>
    <submittedName>
        <fullName evidence="2">PTS system glucitol/sorbitol-specific IIA component</fullName>
    </submittedName>
</protein>
<evidence type="ECO:0000256" key="1">
    <source>
        <dbReference type="PROSITE-ProRule" id="PRU00420"/>
    </source>
</evidence>
<sequence length="117" mass="12699">MYKSTVKEIGPLVESFKEENLVILFGPAAPNELREVSVIHEQSETSDVPIQEGGQFQVDDQTYTVRSVGSQANANLKDLGHISIYFSEPDEGLLPGAVLIESGSVPSFKEGSVITFN</sequence>